<keyword evidence="1" id="KW-0472">Membrane</keyword>
<feature type="transmembrane region" description="Helical" evidence="1">
    <location>
        <begin position="29"/>
        <end position="46"/>
    </location>
</feature>
<keyword evidence="1" id="KW-0812">Transmembrane</keyword>
<feature type="transmembrane region" description="Helical" evidence="1">
    <location>
        <begin position="170"/>
        <end position="195"/>
    </location>
</feature>
<name>A0A1F7UN45_9BACT</name>
<gene>
    <name evidence="2" type="ORF">A3E39_00920</name>
</gene>
<evidence type="ECO:0000313" key="3">
    <source>
        <dbReference type="Proteomes" id="UP000176603"/>
    </source>
</evidence>
<keyword evidence="1" id="KW-1133">Transmembrane helix</keyword>
<proteinExistence type="predicted"/>
<comment type="caution">
    <text evidence="2">The sequence shown here is derived from an EMBL/GenBank/DDBJ whole genome shotgun (WGS) entry which is preliminary data.</text>
</comment>
<accession>A0A1F7UN45</accession>
<dbReference type="EMBL" id="MGEH01000004">
    <property type="protein sequence ID" value="OGL79665.1"/>
    <property type="molecule type" value="Genomic_DNA"/>
</dbReference>
<evidence type="ECO:0000256" key="1">
    <source>
        <dbReference type="SAM" id="Phobius"/>
    </source>
</evidence>
<reference evidence="2 3" key="1">
    <citation type="journal article" date="2016" name="Nat. Commun.">
        <title>Thousands of microbial genomes shed light on interconnected biogeochemical processes in an aquifer system.</title>
        <authorList>
            <person name="Anantharaman K."/>
            <person name="Brown C.T."/>
            <person name="Hug L.A."/>
            <person name="Sharon I."/>
            <person name="Castelle C.J."/>
            <person name="Probst A.J."/>
            <person name="Thomas B.C."/>
            <person name="Singh A."/>
            <person name="Wilkins M.J."/>
            <person name="Karaoz U."/>
            <person name="Brodie E.L."/>
            <person name="Williams K.H."/>
            <person name="Hubbard S.S."/>
            <person name="Banfield J.F."/>
        </authorList>
    </citation>
    <scope>NUCLEOTIDE SEQUENCE [LARGE SCALE GENOMIC DNA]</scope>
</reference>
<evidence type="ECO:0000313" key="2">
    <source>
        <dbReference type="EMBL" id="OGL79665.1"/>
    </source>
</evidence>
<protein>
    <recommendedName>
        <fullName evidence="4">Glycerophosphoryl diester phosphodiesterase membrane domain-containing protein</fullName>
    </recommendedName>
</protein>
<feature type="transmembrane region" description="Helical" evidence="1">
    <location>
        <begin position="53"/>
        <end position="79"/>
    </location>
</feature>
<sequence length="248" mass="26387">MPAPLTSAGALIKDSWQLFVKTWDTTVRYSAWLIIPAVLTLADLAIPGNQESLIVLSAVVQIAVAIAVAIWVSIVLYQVTLALDAGSKVTEKTTADWKAFVLPMVLIGALQGLATLGALLLFVLPGIYVGVRLGFSQLTLFSKGLKGRAALAESWTLTKNRFWAVFWRQIAAGFVFAVLIMIVTTAAVLLVGLVAGGSKLGVLVDSKSLSPVAGGILGLVQSIIQAAFIPLIVIFQVKLYRALDRTRA</sequence>
<feature type="transmembrane region" description="Helical" evidence="1">
    <location>
        <begin position="99"/>
        <end position="124"/>
    </location>
</feature>
<dbReference type="Proteomes" id="UP000176603">
    <property type="component" value="Unassembled WGS sequence"/>
</dbReference>
<dbReference type="AlphaFoldDB" id="A0A1F7UN45"/>
<organism evidence="2 3">
    <name type="scientific">Candidatus Uhrbacteria bacterium RIFCSPHIGHO2_12_FULL_60_25</name>
    <dbReference type="NCBI Taxonomy" id="1802399"/>
    <lineage>
        <taxon>Bacteria</taxon>
        <taxon>Candidatus Uhriibacteriota</taxon>
    </lineage>
</organism>
<dbReference type="STRING" id="1802399.A3E39_00920"/>
<feature type="transmembrane region" description="Helical" evidence="1">
    <location>
        <begin position="215"/>
        <end position="237"/>
    </location>
</feature>
<evidence type="ECO:0008006" key="4">
    <source>
        <dbReference type="Google" id="ProtNLM"/>
    </source>
</evidence>